<sequence>MALSPSAGSDPQIWEVLLSLKRLILSPVSVGSVEQPVWTWRVFGFLGRLIGFLRFTSHKVKDAFKDGNFKAGQVHEDSGTAFISVPGSSEFWIRIG</sequence>
<proteinExistence type="predicted"/>
<dbReference type="Proteomes" id="UP000319801">
    <property type="component" value="Unassembled WGS sequence"/>
</dbReference>
<dbReference type="EMBL" id="VCAZ01000139">
    <property type="protein sequence ID" value="TSX30752.1"/>
    <property type="molecule type" value="Genomic_DNA"/>
</dbReference>
<keyword evidence="2" id="KW-1185">Reference proteome</keyword>
<dbReference type="AlphaFoldDB" id="A0A556V6X3"/>
<organism evidence="1 2">
    <name type="scientific">Bagarius yarrelli</name>
    <name type="common">Goonch</name>
    <name type="synonym">Bagrus yarrelli</name>
    <dbReference type="NCBI Taxonomy" id="175774"/>
    <lineage>
        <taxon>Eukaryota</taxon>
        <taxon>Metazoa</taxon>
        <taxon>Chordata</taxon>
        <taxon>Craniata</taxon>
        <taxon>Vertebrata</taxon>
        <taxon>Euteleostomi</taxon>
        <taxon>Actinopterygii</taxon>
        <taxon>Neopterygii</taxon>
        <taxon>Teleostei</taxon>
        <taxon>Ostariophysi</taxon>
        <taxon>Siluriformes</taxon>
        <taxon>Sisoridae</taxon>
        <taxon>Sisorinae</taxon>
        <taxon>Bagarius</taxon>
    </lineage>
</organism>
<evidence type="ECO:0000313" key="1">
    <source>
        <dbReference type="EMBL" id="TSX30752.1"/>
    </source>
</evidence>
<name>A0A556V6X3_BAGYA</name>
<accession>A0A556V6X3</accession>
<gene>
    <name evidence="1" type="ORF">Baya_13729</name>
</gene>
<evidence type="ECO:0000313" key="2">
    <source>
        <dbReference type="Proteomes" id="UP000319801"/>
    </source>
</evidence>
<comment type="caution">
    <text evidence="1">The sequence shown here is derived from an EMBL/GenBank/DDBJ whole genome shotgun (WGS) entry which is preliminary data.</text>
</comment>
<reference evidence="1 2" key="1">
    <citation type="journal article" date="2019" name="Genome Biol. Evol.">
        <title>Whole-Genome Sequencing of the Giant Devil Catfish, Bagarius yarrelli.</title>
        <authorList>
            <person name="Jiang W."/>
            <person name="Lv Y."/>
            <person name="Cheng L."/>
            <person name="Yang K."/>
            <person name="Chao B."/>
            <person name="Wang X."/>
            <person name="Li Y."/>
            <person name="Pan X."/>
            <person name="You X."/>
            <person name="Zhang Y."/>
            <person name="Yang J."/>
            <person name="Li J."/>
            <person name="Zhang X."/>
            <person name="Liu S."/>
            <person name="Sun C."/>
            <person name="Yang J."/>
            <person name="Shi Q."/>
        </authorList>
    </citation>
    <scope>NUCLEOTIDE SEQUENCE [LARGE SCALE GENOMIC DNA]</scope>
    <source>
        <strain evidence="1">JWS20170419001</strain>
        <tissue evidence="1">Muscle</tissue>
    </source>
</reference>
<protein>
    <submittedName>
        <fullName evidence="1">Uncharacterized protein</fullName>
    </submittedName>
</protein>